<accession>A0A8H6XIB9</accession>
<protein>
    <submittedName>
        <fullName evidence="2">Uncharacterized protein</fullName>
    </submittedName>
</protein>
<gene>
    <name evidence="2" type="ORF">MSAN_02090600</name>
</gene>
<sequence length="295" mass="31729">MRAVKTANPWLNIAVLGTPACRRVSRTILPEPRAEQLAQPHSGSSCADNPEAIQRAFPLEIRGRSRSPRRRRRPRLRPPSSSAHRRSSANAGAPHPQLRCTNALALGTPGSRSRIRCQRRALDLDTQPSSKRKCLLSARDIHCRNPHDGGPSSSTIRPPHAVRPLGSAALAARDSCLGAPPEQPLPFRTKSFILHQDCPTIVLSYPTAAASSRPTVTPAAPAPAPLPLSRTRKGTARTSRCLRAPTAADAHSSDESRIKIQEIGIRRPATGAVWSSKPAAACDALRCCLHPREGG</sequence>
<proteinExistence type="predicted"/>
<reference evidence="2" key="1">
    <citation type="submission" date="2020-05" db="EMBL/GenBank/DDBJ databases">
        <title>Mycena genomes resolve the evolution of fungal bioluminescence.</title>
        <authorList>
            <person name="Tsai I.J."/>
        </authorList>
    </citation>
    <scope>NUCLEOTIDE SEQUENCE</scope>
    <source>
        <strain evidence="2">160909Yilan</strain>
    </source>
</reference>
<name>A0A8H6XIB9_9AGAR</name>
<feature type="region of interest" description="Disordered" evidence="1">
    <location>
        <begin position="56"/>
        <end position="107"/>
    </location>
</feature>
<evidence type="ECO:0000313" key="3">
    <source>
        <dbReference type="Proteomes" id="UP000623467"/>
    </source>
</evidence>
<dbReference type="EMBL" id="JACAZH010000028">
    <property type="protein sequence ID" value="KAF7341046.1"/>
    <property type="molecule type" value="Genomic_DNA"/>
</dbReference>
<comment type="caution">
    <text evidence="2">The sequence shown here is derived from an EMBL/GenBank/DDBJ whole genome shotgun (WGS) entry which is preliminary data.</text>
</comment>
<dbReference type="AlphaFoldDB" id="A0A8H6XIB9"/>
<organism evidence="2 3">
    <name type="scientific">Mycena sanguinolenta</name>
    <dbReference type="NCBI Taxonomy" id="230812"/>
    <lineage>
        <taxon>Eukaryota</taxon>
        <taxon>Fungi</taxon>
        <taxon>Dikarya</taxon>
        <taxon>Basidiomycota</taxon>
        <taxon>Agaricomycotina</taxon>
        <taxon>Agaricomycetes</taxon>
        <taxon>Agaricomycetidae</taxon>
        <taxon>Agaricales</taxon>
        <taxon>Marasmiineae</taxon>
        <taxon>Mycenaceae</taxon>
        <taxon>Mycena</taxon>
    </lineage>
</organism>
<evidence type="ECO:0000256" key="1">
    <source>
        <dbReference type="SAM" id="MobiDB-lite"/>
    </source>
</evidence>
<keyword evidence="3" id="KW-1185">Reference proteome</keyword>
<dbReference type="Proteomes" id="UP000623467">
    <property type="component" value="Unassembled WGS sequence"/>
</dbReference>
<evidence type="ECO:0000313" key="2">
    <source>
        <dbReference type="EMBL" id="KAF7341046.1"/>
    </source>
</evidence>
<feature type="compositionally biased region" description="Basic residues" evidence="1">
    <location>
        <begin position="64"/>
        <end position="76"/>
    </location>
</feature>
<feature type="region of interest" description="Disordered" evidence="1">
    <location>
        <begin position="212"/>
        <end position="255"/>
    </location>
</feature>